<dbReference type="FunFam" id="1.10.10.10:FF:000028">
    <property type="entry name" value="Fumarate/nitrate reduction transcriptional regulator Fnr"/>
    <property type="match status" value="1"/>
</dbReference>
<dbReference type="Gene3D" id="2.60.120.10">
    <property type="entry name" value="Jelly Rolls"/>
    <property type="match status" value="1"/>
</dbReference>
<dbReference type="GO" id="GO:0003677">
    <property type="term" value="F:DNA binding"/>
    <property type="evidence" value="ECO:0007669"/>
    <property type="project" value="UniProtKB-KW"/>
</dbReference>
<dbReference type="Proteomes" id="UP000526003">
    <property type="component" value="Unassembled WGS sequence"/>
</dbReference>
<dbReference type="CDD" id="cd00092">
    <property type="entry name" value="HTH_CRP"/>
    <property type="match status" value="1"/>
</dbReference>
<feature type="domain" description="HTH crp-type" evidence="6">
    <location>
        <begin position="159"/>
        <end position="232"/>
    </location>
</feature>
<name>A0A7X1GDJ2_9PSED</name>
<evidence type="ECO:0000259" key="6">
    <source>
        <dbReference type="PROSITE" id="PS51063"/>
    </source>
</evidence>
<feature type="domain" description="Cyclic nucleotide-binding" evidence="5">
    <location>
        <begin position="25"/>
        <end position="145"/>
    </location>
</feature>
<reference evidence="7 8" key="1">
    <citation type="submission" date="2020-08" db="EMBL/GenBank/DDBJ databases">
        <title>Pseudomonas sp. nov.</title>
        <authorList>
            <person name="Gieschler S."/>
            <person name="Fiedler G."/>
            <person name="Brinks E."/>
            <person name="Boehnlein C."/>
            <person name="Franz C.M.A.P."/>
            <person name="Kabisch J."/>
        </authorList>
    </citation>
    <scope>NUCLEOTIDE SEQUENCE [LARGE SCALE GENOMIC DNA]</scope>
    <source>
        <strain evidence="7 8">MBT-1</strain>
    </source>
</reference>
<gene>
    <name evidence="7" type="primary">fnr</name>
    <name evidence="7" type="ORF">H7995_11455</name>
</gene>
<accession>A0A7X1GDJ2</accession>
<dbReference type="GO" id="GO:0005829">
    <property type="term" value="C:cytosol"/>
    <property type="evidence" value="ECO:0007669"/>
    <property type="project" value="TreeGrafter"/>
</dbReference>
<protein>
    <submittedName>
        <fullName evidence="7">Fumarate/nitrate reduction transcriptional regulator Fnr</fullName>
    </submittedName>
</protein>
<organism evidence="7 8">
    <name type="scientific">Pseudomonas kielensis</name>
    <dbReference type="NCBI Taxonomy" id="2762577"/>
    <lineage>
        <taxon>Bacteria</taxon>
        <taxon>Pseudomonadati</taxon>
        <taxon>Pseudomonadota</taxon>
        <taxon>Gammaproteobacteria</taxon>
        <taxon>Pseudomonadales</taxon>
        <taxon>Pseudomonadaceae</taxon>
        <taxon>Pseudomonas</taxon>
    </lineage>
</organism>
<dbReference type="EMBL" id="JACMYG010000009">
    <property type="protein sequence ID" value="MBC2690411.1"/>
    <property type="molecule type" value="Genomic_DNA"/>
</dbReference>
<evidence type="ECO:0000313" key="8">
    <source>
        <dbReference type="Proteomes" id="UP000526003"/>
    </source>
</evidence>
<dbReference type="PANTHER" id="PTHR24567">
    <property type="entry name" value="CRP FAMILY TRANSCRIPTIONAL REGULATORY PROTEIN"/>
    <property type="match status" value="1"/>
</dbReference>
<dbReference type="SMART" id="SM00419">
    <property type="entry name" value="HTH_CRP"/>
    <property type="match status" value="1"/>
</dbReference>
<keyword evidence="2" id="KW-0805">Transcription regulation</keyword>
<evidence type="ECO:0000256" key="1">
    <source>
        <dbReference type="ARBA" id="ARBA00023004"/>
    </source>
</evidence>
<dbReference type="InterPro" id="IPR012318">
    <property type="entry name" value="HTH_CRP"/>
</dbReference>
<dbReference type="SUPFAM" id="SSF46785">
    <property type="entry name" value="Winged helix' DNA-binding domain"/>
    <property type="match status" value="1"/>
</dbReference>
<evidence type="ECO:0000256" key="2">
    <source>
        <dbReference type="ARBA" id="ARBA00023015"/>
    </source>
</evidence>
<dbReference type="RefSeq" id="WP_166589675.1">
    <property type="nucleotide sequence ID" value="NZ_CP090311.1"/>
</dbReference>
<keyword evidence="3" id="KW-0238">DNA-binding</keyword>
<keyword evidence="8" id="KW-1185">Reference proteome</keyword>
<dbReference type="Pfam" id="PF00027">
    <property type="entry name" value="cNMP_binding"/>
    <property type="match status" value="1"/>
</dbReference>
<dbReference type="InterPro" id="IPR018490">
    <property type="entry name" value="cNMP-bd_dom_sf"/>
</dbReference>
<dbReference type="InterPro" id="IPR050397">
    <property type="entry name" value="Env_Response_Regulators"/>
</dbReference>
<comment type="caution">
    <text evidence="7">The sequence shown here is derived from an EMBL/GenBank/DDBJ whole genome shotgun (WGS) entry which is preliminary data.</text>
</comment>
<dbReference type="NCBIfam" id="NF008365">
    <property type="entry name" value="PRK11161.1"/>
    <property type="match status" value="1"/>
</dbReference>
<dbReference type="Pfam" id="PF13545">
    <property type="entry name" value="HTH_Crp_2"/>
    <property type="match status" value="1"/>
</dbReference>
<dbReference type="InterPro" id="IPR014710">
    <property type="entry name" value="RmlC-like_jellyroll"/>
</dbReference>
<dbReference type="InterPro" id="IPR036388">
    <property type="entry name" value="WH-like_DNA-bd_sf"/>
</dbReference>
<dbReference type="SUPFAM" id="SSF51206">
    <property type="entry name" value="cAMP-binding domain-like"/>
    <property type="match status" value="1"/>
</dbReference>
<dbReference type="CDD" id="cd00038">
    <property type="entry name" value="CAP_ED"/>
    <property type="match status" value="1"/>
</dbReference>
<dbReference type="AlphaFoldDB" id="A0A7X1GDJ2"/>
<sequence length="240" mass="27141">MLNSVALKHVETLHCQSCKLAALCLPLALNSQDISALNEIIKRERPLRKGDYLFHQGDPFTSIYAIRSGTLKTSSLTSNGEEHIIGFHLPGELIGFSAMDLNAYTSTAQAQETTTVCEIPFDQLENLLEKIPKLRRQLIHIMSREIRDDQNMMRLLAKKNAQERLAAFLINLSVRFHANGYSAHQFRLSMTRQEIANYLGIATETTCRTFTFLQQQGLIQVQGKYVQIMDAPSLCELSNR</sequence>
<dbReference type="PROSITE" id="PS51063">
    <property type="entry name" value="HTH_CRP_2"/>
    <property type="match status" value="1"/>
</dbReference>
<dbReference type="SMART" id="SM00100">
    <property type="entry name" value="cNMP"/>
    <property type="match status" value="1"/>
</dbReference>
<dbReference type="Gene3D" id="1.10.10.10">
    <property type="entry name" value="Winged helix-like DNA-binding domain superfamily/Winged helix DNA-binding domain"/>
    <property type="match status" value="1"/>
</dbReference>
<dbReference type="InterPro" id="IPR036390">
    <property type="entry name" value="WH_DNA-bd_sf"/>
</dbReference>
<evidence type="ECO:0000256" key="4">
    <source>
        <dbReference type="ARBA" id="ARBA00023163"/>
    </source>
</evidence>
<dbReference type="FunFam" id="2.60.120.10:FF:000004">
    <property type="entry name" value="Fumarate/nitrate reduction transcriptional regulator Fnr"/>
    <property type="match status" value="1"/>
</dbReference>
<dbReference type="PANTHER" id="PTHR24567:SF75">
    <property type="entry name" value="FUMARATE AND NITRATE REDUCTION REGULATORY PROTEIN"/>
    <property type="match status" value="1"/>
</dbReference>
<dbReference type="GO" id="GO:0003700">
    <property type="term" value="F:DNA-binding transcription factor activity"/>
    <property type="evidence" value="ECO:0007669"/>
    <property type="project" value="TreeGrafter"/>
</dbReference>
<keyword evidence="1" id="KW-0408">Iron</keyword>
<dbReference type="InterPro" id="IPR000595">
    <property type="entry name" value="cNMP-bd_dom"/>
</dbReference>
<evidence type="ECO:0000313" key="7">
    <source>
        <dbReference type="EMBL" id="MBC2690411.1"/>
    </source>
</evidence>
<dbReference type="PROSITE" id="PS50042">
    <property type="entry name" value="CNMP_BINDING_3"/>
    <property type="match status" value="1"/>
</dbReference>
<keyword evidence="4" id="KW-0804">Transcription</keyword>
<evidence type="ECO:0000259" key="5">
    <source>
        <dbReference type="PROSITE" id="PS50042"/>
    </source>
</evidence>
<dbReference type="PRINTS" id="PR00034">
    <property type="entry name" value="HTHCRP"/>
</dbReference>
<proteinExistence type="predicted"/>
<evidence type="ECO:0000256" key="3">
    <source>
        <dbReference type="ARBA" id="ARBA00023125"/>
    </source>
</evidence>